<dbReference type="EMBL" id="JAVLVU010000001">
    <property type="protein sequence ID" value="MDT3405297.1"/>
    <property type="molecule type" value="Genomic_DNA"/>
</dbReference>
<evidence type="ECO:0000256" key="4">
    <source>
        <dbReference type="ARBA" id="ARBA00022801"/>
    </source>
</evidence>
<dbReference type="InterPro" id="IPR006549">
    <property type="entry name" value="HAD-SF_hydro_IIIA"/>
</dbReference>
<gene>
    <name evidence="8" type="ORF">QE417_004369</name>
</gene>
<dbReference type="Gene3D" id="3.40.50.1000">
    <property type="entry name" value="HAD superfamily/HAD-like"/>
    <property type="match status" value="1"/>
</dbReference>
<evidence type="ECO:0000256" key="6">
    <source>
        <dbReference type="ARBA" id="ARBA00031828"/>
    </source>
</evidence>
<dbReference type="InterPro" id="IPR036412">
    <property type="entry name" value="HAD-like_sf"/>
</dbReference>
<sequence>MAKAVFLDKDGTLIPDIPYNVDPALITIQPDAIEGLQRLQQDGYKLIIISNQAGVARGLFSESMLPAVESCLRELLKVYEISLSGFYYCPHHPEGKVENYAIDCDCRKPKPGMLLKAANKHHIDLKESWMIGDILNDVEAGNRAGCKTILINNGNETEWLTGPMRAPTYICSSINQAAKDILHMQLA</sequence>
<organism evidence="8 9">
    <name type="scientific">Mucilaginibacter terrae</name>
    <dbReference type="NCBI Taxonomy" id="1955052"/>
    <lineage>
        <taxon>Bacteria</taxon>
        <taxon>Pseudomonadati</taxon>
        <taxon>Bacteroidota</taxon>
        <taxon>Sphingobacteriia</taxon>
        <taxon>Sphingobacteriales</taxon>
        <taxon>Sphingobacteriaceae</taxon>
        <taxon>Mucilaginibacter</taxon>
    </lineage>
</organism>
<dbReference type="Proteomes" id="UP001258315">
    <property type="component" value="Unassembled WGS sequence"/>
</dbReference>
<evidence type="ECO:0000256" key="2">
    <source>
        <dbReference type="ARBA" id="ARBA00022490"/>
    </source>
</evidence>
<dbReference type="EC" id="3.1.3.-" evidence="7"/>
<evidence type="ECO:0000256" key="5">
    <source>
        <dbReference type="ARBA" id="ARBA00023277"/>
    </source>
</evidence>
<keyword evidence="3" id="KW-0479">Metal-binding</keyword>
<name>A0ABU3GZV7_9SPHI</name>
<protein>
    <recommendedName>
        <fullName evidence="6 7">D,D-heptose 1,7-bisphosphate phosphatase</fullName>
        <ecNumber evidence="7">3.1.3.-</ecNumber>
    </recommendedName>
</protein>
<dbReference type="InterPro" id="IPR006543">
    <property type="entry name" value="Histidinol-phos"/>
</dbReference>
<dbReference type="PIRSF" id="PIRSF004682">
    <property type="entry name" value="GmhB"/>
    <property type="match status" value="1"/>
</dbReference>
<reference evidence="9" key="1">
    <citation type="submission" date="2023-07" db="EMBL/GenBank/DDBJ databases">
        <title>Functional and genomic diversity of the sorghum phyllosphere microbiome.</title>
        <authorList>
            <person name="Shade A."/>
        </authorList>
    </citation>
    <scope>NUCLEOTIDE SEQUENCE [LARGE SCALE GENOMIC DNA]</scope>
    <source>
        <strain evidence="9">SORGH_AS_0422</strain>
    </source>
</reference>
<comment type="similarity">
    <text evidence="7">Belongs to the gmhB family.</text>
</comment>
<dbReference type="SUPFAM" id="SSF56784">
    <property type="entry name" value="HAD-like"/>
    <property type="match status" value="1"/>
</dbReference>
<evidence type="ECO:0000256" key="1">
    <source>
        <dbReference type="ARBA" id="ARBA00004496"/>
    </source>
</evidence>
<keyword evidence="5 7" id="KW-0119">Carbohydrate metabolism</keyword>
<dbReference type="Pfam" id="PF13242">
    <property type="entry name" value="Hydrolase_like"/>
    <property type="match status" value="1"/>
</dbReference>
<dbReference type="GO" id="GO:0034200">
    <property type="term" value="F:D-glycero-beta-D-manno-heptose 1,7-bisphosphate 7-phosphatase activity"/>
    <property type="evidence" value="ECO:0007669"/>
    <property type="project" value="UniProtKB-EC"/>
</dbReference>
<dbReference type="InterPro" id="IPR023214">
    <property type="entry name" value="HAD_sf"/>
</dbReference>
<dbReference type="NCBIfam" id="TIGR01656">
    <property type="entry name" value="Histidinol-ppas"/>
    <property type="match status" value="1"/>
</dbReference>
<keyword evidence="2 7" id="KW-0963">Cytoplasm</keyword>
<dbReference type="RefSeq" id="WP_311953689.1">
    <property type="nucleotide sequence ID" value="NZ_JAVLVU010000001.1"/>
</dbReference>
<dbReference type="PANTHER" id="PTHR42891:SF1">
    <property type="entry name" value="D-GLYCERO-BETA-D-MANNO-HEPTOSE-1,7-BISPHOSPHATE 7-PHOSPHATASE"/>
    <property type="match status" value="1"/>
</dbReference>
<comment type="subcellular location">
    <subcellularLocation>
        <location evidence="1 7">Cytoplasm</location>
    </subcellularLocation>
</comment>
<evidence type="ECO:0000256" key="7">
    <source>
        <dbReference type="PIRNR" id="PIRNR004682"/>
    </source>
</evidence>
<comment type="caution">
    <text evidence="8">The sequence shown here is derived from an EMBL/GenBank/DDBJ whole genome shotgun (WGS) entry which is preliminary data.</text>
</comment>
<evidence type="ECO:0000313" key="8">
    <source>
        <dbReference type="EMBL" id="MDT3405297.1"/>
    </source>
</evidence>
<evidence type="ECO:0000313" key="9">
    <source>
        <dbReference type="Proteomes" id="UP001258315"/>
    </source>
</evidence>
<dbReference type="InterPro" id="IPR004446">
    <property type="entry name" value="Heptose_bisP_phosphatase"/>
</dbReference>
<keyword evidence="4 7" id="KW-0378">Hydrolase</keyword>
<keyword evidence="9" id="KW-1185">Reference proteome</keyword>
<evidence type="ECO:0000256" key="3">
    <source>
        <dbReference type="ARBA" id="ARBA00022723"/>
    </source>
</evidence>
<dbReference type="PANTHER" id="PTHR42891">
    <property type="entry name" value="D-GLYCERO-BETA-D-MANNO-HEPTOSE-1,7-BISPHOSPHATE 7-PHOSPHATASE"/>
    <property type="match status" value="1"/>
</dbReference>
<accession>A0ABU3GZV7</accession>
<proteinExistence type="inferred from homology"/>
<dbReference type="CDD" id="cd07503">
    <property type="entry name" value="HAD_HisB-N"/>
    <property type="match status" value="1"/>
</dbReference>
<dbReference type="NCBIfam" id="TIGR01662">
    <property type="entry name" value="HAD-SF-IIIA"/>
    <property type="match status" value="1"/>
</dbReference>